<dbReference type="AlphaFoldDB" id="A0A917YJU0"/>
<reference evidence="1 2" key="1">
    <citation type="journal article" date="2014" name="Int. J. Syst. Evol. Microbiol.">
        <title>Complete genome sequence of Corynebacterium casei LMG S-19264T (=DSM 44701T), isolated from a smear-ripened cheese.</title>
        <authorList>
            <consortium name="US DOE Joint Genome Institute (JGI-PGF)"/>
            <person name="Walter F."/>
            <person name="Albersmeier A."/>
            <person name="Kalinowski J."/>
            <person name="Ruckert C."/>
        </authorList>
    </citation>
    <scope>NUCLEOTIDE SEQUENCE [LARGE SCALE GENOMIC DNA]</scope>
    <source>
        <strain evidence="1 2">CGMCC 1.7029</strain>
    </source>
</reference>
<comment type="caution">
    <text evidence="1">The sequence shown here is derived from an EMBL/GenBank/DDBJ whole genome shotgun (WGS) entry which is preliminary data.</text>
</comment>
<dbReference type="RefSeq" id="WP_146286416.1">
    <property type="nucleotide sequence ID" value="NZ_BMLP01000002.1"/>
</dbReference>
<evidence type="ECO:0000313" key="2">
    <source>
        <dbReference type="Proteomes" id="UP000598196"/>
    </source>
</evidence>
<gene>
    <name evidence="1" type="ORF">GCM10010991_17830</name>
</gene>
<evidence type="ECO:0000313" key="1">
    <source>
        <dbReference type="EMBL" id="GGO31561.1"/>
    </source>
</evidence>
<keyword evidence="2" id="KW-1185">Reference proteome</keyword>
<sequence>MLKQVSRIIRAFHVPTIEELERDYLNHSASRYDLEMRQREVDGGLFRRPARYY</sequence>
<proteinExistence type="predicted"/>
<dbReference type="Proteomes" id="UP000598196">
    <property type="component" value="Unassembled WGS sequence"/>
</dbReference>
<name>A0A917YJU0_9RHOB</name>
<dbReference type="OrthoDB" id="8451584at2"/>
<accession>A0A917YJU0</accession>
<dbReference type="EMBL" id="BMLP01000002">
    <property type="protein sequence ID" value="GGO31561.1"/>
    <property type="molecule type" value="Genomic_DNA"/>
</dbReference>
<protein>
    <submittedName>
        <fullName evidence="1">DUF3563 domain-containing protein</fullName>
    </submittedName>
</protein>
<organism evidence="1 2">
    <name type="scientific">Gemmobacter aquaticus</name>
    <dbReference type="NCBI Taxonomy" id="490185"/>
    <lineage>
        <taxon>Bacteria</taxon>
        <taxon>Pseudomonadati</taxon>
        <taxon>Pseudomonadota</taxon>
        <taxon>Alphaproteobacteria</taxon>
        <taxon>Rhodobacterales</taxon>
        <taxon>Paracoccaceae</taxon>
        <taxon>Gemmobacter</taxon>
    </lineage>
</organism>